<organism evidence="1 2">
    <name type="scientific">Alicyclobacillus ferrooxydans</name>
    <dbReference type="NCBI Taxonomy" id="471514"/>
    <lineage>
        <taxon>Bacteria</taxon>
        <taxon>Bacillati</taxon>
        <taxon>Bacillota</taxon>
        <taxon>Bacilli</taxon>
        <taxon>Bacillales</taxon>
        <taxon>Alicyclobacillaceae</taxon>
        <taxon>Alicyclobacillus</taxon>
    </lineage>
</organism>
<comment type="caution">
    <text evidence="1">The sequence shown here is derived from an EMBL/GenBank/DDBJ whole genome shotgun (WGS) entry which is preliminary data.</text>
</comment>
<reference evidence="1 2" key="1">
    <citation type="submission" date="2015-09" db="EMBL/GenBank/DDBJ databases">
        <title>Draft genome sequence of Alicyclobacillus ferrooxydans DSM 22381.</title>
        <authorList>
            <person name="Hemp J."/>
        </authorList>
    </citation>
    <scope>NUCLEOTIDE SEQUENCE [LARGE SCALE GENOMIC DNA]</scope>
    <source>
        <strain evidence="1 2">TC-34</strain>
    </source>
</reference>
<sequence length="274" mass="30629">MENSQVIYVNTLAEGALLGNPEEIADKQLPAVAKAWKKSAAVAHYRLFGTESVSLRGERKKFLIGDIGSAKIILPMEEEYSGVAAADNPERLLNYWISAVIDDFDLEDEANPVLVLNRKKALERLREINARRVVEGGQVYGVIQAEIRGGYIMNVAGYQALMPRSFYDWDTNLVGHIGEGFNVQVVSIGNNGPLVSRRDLLPNPFHAVGDRIQRGARLRARITHVYNGLFKAEIRPGVRISISTPRMYRLLHVGDEVMVEVKGKNRREFYGVVI</sequence>
<name>A0A0P9EQ47_9BACL</name>
<evidence type="ECO:0000313" key="1">
    <source>
        <dbReference type="EMBL" id="KPV45664.1"/>
    </source>
</evidence>
<dbReference type="OrthoDB" id="2372400at2"/>
<protein>
    <recommendedName>
        <fullName evidence="3">S1 motif domain-containing protein</fullName>
    </recommendedName>
</protein>
<dbReference type="EMBL" id="LJCO01000008">
    <property type="protein sequence ID" value="KPV45664.1"/>
    <property type="molecule type" value="Genomic_DNA"/>
</dbReference>
<dbReference type="AlphaFoldDB" id="A0A0P9EQ47"/>
<accession>A0A0P9EQ47</accession>
<gene>
    <name evidence="1" type="ORF">AN477_01765</name>
</gene>
<dbReference type="STRING" id="471514.AN477_01765"/>
<proteinExistence type="predicted"/>
<dbReference type="RefSeq" id="WP_054967454.1">
    <property type="nucleotide sequence ID" value="NZ_LJCO01000008.1"/>
</dbReference>
<keyword evidence="2" id="KW-1185">Reference proteome</keyword>
<dbReference type="Proteomes" id="UP000050482">
    <property type="component" value="Unassembled WGS sequence"/>
</dbReference>
<dbReference type="PATRIC" id="fig|471514.4.peg.354"/>
<evidence type="ECO:0000313" key="2">
    <source>
        <dbReference type="Proteomes" id="UP000050482"/>
    </source>
</evidence>
<evidence type="ECO:0008006" key="3">
    <source>
        <dbReference type="Google" id="ProtNLM"/>
    </source>
</evidence>